<evidence type="ECO:0000256" key="16">
    <source>
        <dbReference type="ARBA" id="ARBA00023136"/>
    </source>
</evidence>
<evidence type="ECO:0000256" key="1">
    <source>
        <dbReference type="ARBA" id="ARBA00000085"/>
    </source>
</evidence>
<dbReference type="GO" id="GO:0005886">
    <property type="term" value="C:plasma membrane"/>
    <property type="evidence" value="ECO:0007669"/>
    <property type="project" value="UniProtKB-SubCell"/>
</dbReference>
<evidence type="ECO:0000256" key="17">
    <source>
        <dbReference type="ARBA" id="ARBA00025207"/>
    </source>
</evidence>
<keyword evidence="14 18" id="KW-1133">Transmembrane helix</keyword>
<dbReference type="InterPro" id="IPR035965">
    <property type="entry name" value="PAS-like_dom_sf"/>
</dbReference>
<dbReference type="SMART" id="SM00091">
    <property type="entry name" value="PAS"/>
    <property type="match status" value="1"/>
</dbReference>
<evidence type="ECO:0000256" key="15">
    <source>
        <dbReference type="ARBA" id="ARBA00023012"/>
    </source>
</evidence>
<dbReference type="RefSeq" id="WP_062557525.1">
    <property type="nucleotide sequence ID" value="NZ_CP013341.1"/>
</dbReference>
<keyword evidence="10 18" id="KW-0812">Transmembrane</keyword>
<evidence type="ECO:0000256" key="4">
    <source>
        <dbReference type="ARBA" id="ARBA00019665"/>
    </source>
</evidence>
<dbReference type="AlphaFoldDB" id="A0A1H2DPB3"/>
<dbReference type="InterPro" id="IPR004358">
    <property type="entry name" value="Sig_transdc_His_kin-like_C"/>
</dbReference>
<dbReference type="InterPro" id="IPR014310">
    <property type="entry name" value="Sig_transdc_His_kinase_PhoR"/>
</dbReference>
<dbReference type="KEGG" id="nur:ATY38_00285"/>
<dbReference type="FunFam" id="3.30.565.10:FF:000032">
    <property type="entry name" value="Phosphate regulon sensor histidine kinase PhoR"/>
    <property type="match status" value="1"/>
</dbReference>
<dbReference type="InterPro" id="IPR003661">
    <property type="entry name" value="HisK_dim/P_dom"/>
</dbReference>
<dbReference type="GO" id="GO:0004721">
    <property type="term" value="F:phosphoprotein phosphatase activity"/>
    <property type="evidence" value="ECO:0007669"/>
    <property type="project" value="InterPro"/>
</dbReference>
<dbReference type="NCBIfam" id="TIGR02966">
    <property type="entry name" value="phoR_proteo"/>
    <property type="match status" value="1"/>
</dbReference>
<proteinExistence type="predicted"/>
<evidence type="ECO:0000256" key="10">
    <source>
        <dbReference type="ARBA" id="ARBA00022692"/>
    </source>
</evidence>
<keyword evidence="11" id="KW-0547">Nucleotide-binding</keyword>
<dbReference type="PANTHER" id="PTHR45453:SF1">
    <property type="entry name" value="PHOSPHATE REGULON SENSOR PROTEIN PHOR"/>
    <property type="match status" value="1"/>
</dbReference>
<dbReference type="CDD" id="cd00130">
    <property type="entry name" value="PAS"/>
    <property type="match status" value="1"/>
</dbReference>
<dbReference type="CDD" id="cd00082">
    <property type="entry name" value="HisKA"/>
    <property type="match status" value="1"/>
</dbReference>
<evidence type="ECO:0000256" key="2">
    <source>
        <dbReference type="ARBA" id="ARBA00004236"/>
    </source>
</evidence>
<feature type="domain" description="Histidine kinase" evidence="19">
    <location>
        <begin position="213"/>
        <end position="429"/>
    </location>
</feature>
<dbReference type="InterPro" id="IPR036890">
    <property type="entry name" value="HATPase_C_sf"/>
</dbReference>
<evidence type="ECO:0000313" key="20">
    <source>
        <dbReference type="EMBL" id="SDT84614.1"/>
    </source>
</evidence>
<keyword evidence="7" id="KW-0597">Phosphoprotein</keyword>
<keyword evidence="5" id="KW-0813">Transport</keyword>
<dbReference type="Pfam" id="PF02518">
    <property type="entry name" value="HATPase_c"/>
    <property type="match status" value="1"/>
</dbReference>
<dbReference type="PROSITE" id="PS50109">
    <property type="entry name" value="HIS_KIN"/>
    <property type="match status" value="1"/>
</dbReference>
<evidence type="ECO:0000256" key="14">
    <source>
        <dbReference type="ARBA" id="ARBA00022989"/>
    </source>
</evidence>
<keyword evidence="15" id="KW-0902">Two-component regulatory system</keyword>
<evidence type="ECO:0000256" key="11">
    <source>
        <dbReference type="ARBA" id="ARBA00022741"/>
    </source>
</evidence>
<dbReference type="Proteomes" id="UP000182882">
    <property type="component" value="Unassembled WGS sequence"/>
</dbReference>
<evidence type="ECO:0000256" key="12">
    <source>
        <dbReference type="ARBA" id="ARBA00022777"/>
    </source>
</evidence>
<accession>A0A1H2DPB3</accession>
<dbReference type="InterPro" id="IPR036097">
    <property type="entry name" value="HisK_dim/P_sf"/>
</dbReference>
<comment type="catalytic activity">
    <reaction evidence="1">
        <text>ATP + protein L-histidine = ADP + protein N-phospho-L-histidine.</text>
        <dbReference type="EC" id="2.7.13.3"/>
    </reaction>
</comment>
<feature type="transmembrane region" description="Helical" evidence="18">
    <location>
        <begin position="12"/>
        <end position="43"/>
    </location>
</feature>
<evidence type="ECO:0000256" key="18">
    <source>
        <dbReference type="SAM" id="Phobius"/>
    </source>
</evidence>
<comment type="subcellular location">
    <subcellularLocation>
        <location evidence="2">Cell membrane</location>
    </subcellularLocation>
</comment>
<keyword evidence="6" id="KW-1003">Cell membrane</keyword>
<gene>
    <name evidence="20" type="ORF">SAMN05216406_10240</name>
</gene>
<dbReference type="Pfam" id="PF11808">
    <property type="entry name" value="PhoR"/>
    <property type="match status" value="1"/>
</dbReference>
<evidence type="ECO:0000256" key="3">
    <source>
        <dbReference type="ARBA" id="ARBA00012438"/>
    </source>
</evidence>
<dbReference type="InterPro" id="IPR000014">
    <property type="entry name" value="PAS"/>
</dbReference>
<evidence type="ECO:0000256" key="6">
    <source>
        <dbReference type="ARBA" id="ARBA00022475"/>
    </source>
</evidence>
<evidence type="ECO:0000256" key="9">
    <source>
        <dbReference type="ARBA" id="ARBA00022679"/>
    </source>
</evidence>
<reference evidence="21" key="1">
    <citation type="submission" date="2016-10" db="EMBL/GenBank/DDBJ databases">
        <authorList>
            <person name="Varghese N."/>
            <person name="Submissions S."/>
        </authorList>
    </citation>
    <scope>NUCLEOTIDE SEQUENCE [LARGE SCALE GENOMIC DNA]</scope>
    <source>
        <strain evidence="21">Nm10</strain>
    </source>
</reference>
<dbReference type="NCBIfam" id="NF008235">
    <property type="entry name" value="PRK11006.1"/>
    <property type="match status" value="1"/>
</dbReference>
<dbReference type="SMART" id="SM00387">
    <property type="entry name" value="HATPase_c"/>
    <property type="match status" value="1"/>
</dbReference>
<keyword evidence="21" id="KW-1185">Reference proteome</keyword>
<organism evidence="20 21">
    <name type="scientific">Nitrosomonas ureae</name>
    <dbReference type="NCBI Taxonomy" id="44577"/>
    <lineage>
        <taxon>Bacteria</taxon>
        <taxon>Pseudomonadati</taxon>
        <taxon>Pseudomonadota</taxon>
        <taxon>Betaproteobacteria</taxon>
        <taxon>Nitrosomonadales</taxon>
        <taxon>Nitrosomonadaceae</taxon>
        <taxon>Nitrosomonas</taxon>
    </lineage>
</organism>
<evidence type="ECO:0000256" key="7">
    <source>
        <dbReference type="ARBA" id="ARBA00022553"/>
    </source>
</evidence>
<dbReference type="InterPro" id="IPR050351">
    <property type="entry name" value="BphY/WalK/GraS-like"/>
</dbReference>
<dbReference type="SUPFAM" id="SSF55785">
    <property type="entry name" value="PYP-like sensor domain (PAS domain)"/>
    <property type="match status" value="1"/>
</dbReference>
<dbReference type="GO" id="GO:0005524">
    <property type="term" value="F:ATP binding"/>
    <property type="evidence" value="ECO:0007669"/>
    <property type="project" value="UniProtKB-KW"/>
</dbReference>
<evidence type="ECO:0000256" key="13">
    <source>
        <dbReference type="ARBA" id="ARBA00022840"/>
    </source>
</evidence>
<keyword evidence="9" id="KW-0808">Transferase</keyword>
<keyword evidence="8" id="KW-0592">Phosphate transport</keyword>
<dbReference type="FunFam" id="1.10.287.130:FF:000001">
    <property type="entry name" value="Two-component sensor histidine kinase"/>
    <property type="match status" value="1"/>
</dbReference>
<evidence type="ECO:0000256" key="5">
    <source>
        <dbReference type="ARBA" id="ARBA00022448"/>
    </source>
</evidence>
<dbReference type="Gene3D" id="3.30.565.10">
    <property type="entry name" value="Histidine kinase-like ATPase, C-terminal domain"/>
    <property type="match status" value="1"/>
</dbReference>
<keyword evidence="13" id="KW-0067">ATP-binding</keyword>
<dbReference type="GO" id="GO:0006817">
    <property type="term" value="P:phosphate ion transport"/>
    <property type="evidence" value="ECO:0007669"/>
    <property type="project" value="UniProtKB-KW"/>
</dbReference>
<evidence type="ECO:0000259" key="19">
    <source>
        <dbReference type="PROSITE" id="PS50109"/>
    </source>
</evidence>
<keyword evidence="16 18" id="KW-0472">Membrane</keyword>
<protein>
    <recommendedName>
        <fullName evidence="4">Phosphate regulon sensor protein PhoR</fullName>
        <ecNumber evidence="3">2.7.13.3</ecNumber>
    </recommendedName>
</protein>
<dbReference type="PANTHER" id="PTHR45453">
    <property type="entry name" value="PHOSPHATE REGULON SENSOR PROTEIN PHOR"/>
    <property type="match status" value="1"/>
</dbReference>
<dbReference type="InterPro" id="IPR005467">
    <property type="entry name" value="His_kinase_dom"/>
</dbReference>
<dbReference type="InterPro" id="IPR021766">
    <property type="entry name" value="PhoR_N"/>
</dbReference>
<dbReference type="EMBL" id="FNLN01000002">
    <property type="protein sequence ID" value="SDT84614.1"/>
    <property type="molecule type" value="Genomic_DNA"/>
</dbReference>
<dbReference type="SUPFAM" id="SSF47384">
    <property type="entry name" value="Homodimeric domain of signal transducing histidine kinase"/>
    <property type="match status" value="1"/>
</dbReference>
<dbReference type="GO" id="GO:0000155">
    <property type="term" value="F:phosphorelay sensor kinase activity"/>
    <property type="evidence" value="ECO:0007669"/>
    <property type="project" value="InterPro"/>
</dbReference>
<dbReference type="InterPro" id="IPR003594">
    <property type="entry name" value="HATPase_dom"/>
</dbReference>
<dbReference type="Pfam" id="PF00512">
    <property type="entry name" value="HisKA"/>
    <property type="match status" value="1"/>
</dbReference>
<keyword evidence="12 20" id="KW-0418">Kinase</keyword>
<dbReference type="Gene3D" id="1.10.287.130">
    <property type="match status" value="1"/>
</dbReference>
<dbReference type="Gene3D" id="3.30.450.20">
    <property type="entry name" value="PAS domain"/>
    <property type="match status" value="1"/>
</dbReference>
<dbReference type="PRINTS" id="PR00344">
    <property type="entry name" value="BCTRLSENSOR"/>
</dbReference>
<dbReference type="EC" id="2.7.13.3" evidence="3"/>
<name>A0A1H2DPB3_9PROT</name>
<dbReference type="Pfam" id="PF13188">
    <property type="entry name" value="PAS_8"/>
    <property type="match status" value="1"/>
</dbReference>
<dbReference type="SUPFAM" id="SSF55874">
    <property type="entry name" value="ATPase domain of HSP90 chaperone/DNA topoisomerase II/histidine kinase"/>
    <property type="match status" value="1"/>
</dbReference>
<evidence type="ECO:0000313" key="21">
    <source>
        <dbReference type="Proteomes" id="UP000182882"/>
    </source>
</evidence>
<dbReference type="GO" id="GO:0016036">
    <property type="term" value="P:cellular response to phosphate starvation"/>
    <property type="evidence" value="ECO:0007669"/>
    <property type="project" value="TreeGrafter"/>
</dbReference>
<comment type="function">
    <text evidence="17">Member of the two-component regulatory system PhoR/PhoB involved in the phosphate regulon genes expression. PhoR may function as a membrane-associated protein kinase that phosphorylates PhoB in response to environmental signals.</text>
</comment>
<dbReference type="SMART" id="SM00388">
    <property type="entry name" value="HisKA"/>
    <property type="match status" value="1"/>
</dbReference>
<evidence type="ECO:0000256" key="8">
    <source>
        <dbReference type="ARBA" id="ARBA00022592"/>
    </source>
</evidence>
<sequence length="435" mass="49454">MSDIWQRSSNILFLVFITALLWMIFGAVKALIFFSVIMLWIVFHHIRHLVLLERWLQLSDHSPASIPAGSGAWDEVYAHLARYVRQHSQSQEMLSIALKRMQSVTSAMPDGIVILDMNDRIEWCNQVAEQHLGISLALDVGQQITYLVRQIPFVEYLTARQYSSPLILKQTRLQGLIISLQLVPYGYNQKLLISRDITRFEKIETMRRDFIANVSHELRTPLTVIGGFLETLSADDNVSSSFNKRALALMTEQTTRMQRLIEDLLILSRLENEQNKVNEKIVNVVSLAQDLLQDAESLSAGRHQIKLNVASQDQLLGSEEELRSAFGNLVSNAIRYTADGGEIIISWEKRHDQGLFFVQDSGIGIEPEHIPRLTERFYRIDNSRSRETGGTGLGLAIVKHVLNRHEARLEVISKVGKGSRFNIWFPAKRLVSGNA</sequence>